<dbReference type="VEuPathDB" id="FungiDB:CH63R_05810"/>
<dbReference type="GO" id="GO:0005737">
    <property type="term" value="C:cytoplasm"/>
    <property type="evidence" value="ECO:0007669"/>
    <property type="project" value="TreeGrafter"/>
</dbReference>
<keyword evidence="3" id="KW-1185">Reference proteome</keyword>
<dbReference type="GO" id="GO:0006564">
    <property type="term" value="P:L-serine biosynthetic process"/>
    <property type="evidence" value="ECO:0007669"/>
    <property type="project" value="TreeGrafter"/>
</dbReference>
<dbReference type="InterPro" id="IPR036412">
    <property type="entry name" value="HAD-like_sf"/>
</dbReference>
<dbReference type="SUPFAM" id="SSF56784">
    <property type="entry name" value="HAD-like"/>
    <property type="match status" value="1"/>
</dbReference>
<dbReference type="AlphaFoldDB" id="A0A1B7YE78"/>
<proteinExistence type="predicted"/>
<dbReference type="Gene3D" id="3.40.50.300">
    <property type="entry name" value="P-loop containing nucleotide triphosphate hydrolases"/>
    <property type="match status" value="1"/>
</dbReference>
<dbReference type="InterPro" id="IPR023214">
    <property type="entry name" value="HAD_sf"/>
</dbReference>
<evidence type="ECO:0000313" key="2">
    <source>
        <dbReference type="EMBL" id="OBR10118.1"/>
    </source>
</evidence>
<dbReference type="RefSeq" id="XP_018158635.1">
    <property type="nucleotide sequence ID" value="XM_018300785.1"/>
</dbReference>
<dbReference type="PANTHER" id="PTHR43344">
    <property type="entry name" value="PHOSPHOSERINE PHOSPHATASE"/>
    <property type="match status" value="1"/>
</dbReference>
<name>A0A1B7YE78_COLHI</name>
<keyword evidence="2" id="KW-0328">Glycosyltransferase</keyword>
<dbReference type="Gene3D" id="3.40.50.1000">
    <property type="entry name" value="HAD superfamily/HAD-like"/>
    <property type="match status" value="1"/>
</dbReference>
<dbReference type="InterPro" id="IPR027417">
    <property type="entry name" value="P-loop_NTPase"/>
</dbReference>
<dbReference type="GO" id="GO:0036424">
    <property type="term" value="F:L-phosphoserine phosphatase activity"/>
    <property type="evidence" value="ECO:0007669"/>
    <property type="project" value="TreeGrafter"/>
</dbReference>
<evidence type="ECO:0000259" key="1">
    <source>
        <dbReference type="Pfam" id="PF14681"/>
    </source>
</evidence>
<dbReference type="Proteomes" id="UP000092177">
    <property type="component" value="Chromosome 4"/>
</dbReference>
<dbReference type="InterPro" id="IPR050582">
    <property type="entry name" value="HAD-like_SerB"/>
</dbReference>
<dbReference type="EMBL" id="LTAN01000004">
    <property type="protein sequence ID" value="OBR10118.1"/>
    <property type="molecule type" value="Genomic_DNA"/>
</dbReference>
<sequence length="667" mass="74020">MAASDGTKPVVVGLYGVPGCGKSFLLNQLRTQLNHKHFRLFEGSEIIDRIVPGGLGIFKKSDDQKKRHWRQLAINDIAEECTRKGHLGIVTGHFLFRSVEDSTTYDVVYTQGDLLVYTHILYLDVPADVVVSRSQGDTARSRHPLSVDHIRKWQDAEKVQLRHLCLENGILFGLVSSAPSLLDRILPLLHDIHHHSEKENLSRVRSRLDEVVLTMQRVNKLETVVVLDGDRTLCASDTGTMFWEKFRAKLPSSEECFLKMLFSSSLGYTYLAFRQAAFLYEETHPHFDDLCSEVASATTMHPEFAVLIRAVEKASHAGAVVVTCGIRQVWEKILEREGLAKSVKVIGGGRLADGYVVDPQIKAAVVSRLQRHHNLYVWAFGDSLMDLPMLEMADQAIVVVGEEQFRSQSMSAALLKAIEKDNLQARQALIPATSTPRIDLNKLPLVDITSQAFTNSVARRRGLRVYHATTTNASKLLMTPTRDASIAGPSLRAAHHRVGWYLAVELLTDVLGVEEYPIAHVQNRTTDGHRLFDEENTVVVALMRGGEPMAFGVNEAFPRAMFCHAGCPEDLNSDKLVGKKTVLLVDSVINSGKTIVDFVQQVRKLDATMRIVVVAGVVQANAVSDVMKPLASDMDLSLVTLRLSENKFTGRGDTDTGNRLFNTTQLA</sequence>
<dbReference type="GO" id="GO:0016757">
    <property type="term" value="F:glycosyltransferase activity"/>
    <property type="evidence" value="ECO:0007669"/>
    <property type="project" value="UniProtKB-KW"/>
</dbReference>
<dbReference type="KEGG" id="chig:CH63R_05810"/>
<feature type="domain" description="Phosphoribosyltransferase" evidence="1">
    <location>
        <begin position="470"/>
        <end position="663"/>
    </location>
</feature>
<comment type="caution">
    <text evidence="2">The sequence shown here is derived from an EMBL/GenBank/DDBJ whole genome shotgun (WGS) entry which is preliminary data.</text>
</comment>
<dbReference type="GeneID" id="28864892"/>
<reference evidence="3" key="1">
    <citation type="journal article" date="2017" name="BMC Genomics">
        <title>Gapless genome assembly of Colletotrichum higginsianum reveals chromosome structure and association of transposable elements with secondary metabolite gene clusters.</title>
        <authorList>
            <person name="Dallery J.-F."/>
            <person name="Lapalu N."/>
            <person name="Zampounis A."/>
            <person name="Pigne S."/>
            <person name="Luyten I."/>
            <person name="Amselem J."/>
            <person name="Wittenberg A.H.J."/>
            <person name="Zhou S."/>
            <person name="de Queiroz M.V."/>
            <person name="Robin G.P."/>
            <person name="Auger A."/>
            <person name="Hainaut M."/>
            <person name="Henrissat B."/>
            <person name="Kim K.-T."/>
            <person name="Lee Y.-H."/>
            <person name="Lespinet O."/>
            <person name="Schwartz D.C."/>
            <person name="Thon M.R."/>
            <person name="O'Connell R.J."/>
        </authorList>
    </citation>
    <scope>NUCLEOTIDE SEQUENCE [LARGE SCALE GENOMIC DNA]</scope>
    <source>
        <strain evidence="3">IMI 349063</strain>
    </source>
</reference>
<protein>
    <submittedName>
        <fullName evidence="2">Uracil phosphoribosyltransferase</fullName>
    </submittedName>
</protein>
<dbReference type="SUPFAM" id="SSF52540">
    <property type="entry name" value="P-loop containing nucleoside triphosphate hydrolases"/>
    <property type="match status" value="1"/>
</dbReference>
<evidence type="ECO:0000313" key="3">
    <source>
        <dbReference type="Proteomes" id="UP000092177"/>
    </source>
</evidence>
<dbReference type="Pfam" id="PF13207">
    <property type="entry name" value="AAA_17"/>
    <property type="match status" value="1"/>
</dbReference>
<dbReference type="Gene3D" id="3.40.50.2020">
    <property type="match status" value="1"/>
</dbReference>
<dbReference type="GO" id="GO:0000287">
    <property type="term" value="F:magnesium ion binding"/>
    <property type="evidence" value="ECO:0007669"/>
    <property type="project" value="TreeGrafter"/>
</dbReference>
<dbReference type="SUPFAM" id="SSF53271">
    <property type="entry name" value="PRTase-like"/>
    <property type="match status" value="1"/>
</dbReference>
<dbReference type="InterPro" id="IPR029057">
    <property type="entry name" value="PRTase-like"/>
</dbReference>
<dbReference type="CDD" id="cd06223">
    <property type="entry name" value="PRTases_typeI"/>
    <property type="match status" value="1"/>
</dbReference>
<organism evidence="2 3">
    <name type="scientific">Colletotrichum higginsianum (strain IMI 349063)</name>
    <name type="common">Crucifer anthracnose fungus</name>
    <dbReference type="NCBI Taxonomy" id="759273"/>
    <lineage>
        <taxon>Eukaryota</taxon>
        <taxon>Fungi</taxon>
        <taxon>Dikarya</taxon>
        <taxon>Ascomycota</taxon>
        <taxon>Pezizomycotina</taxon>
        <taxon>Sordariomycetes</taxon>
        <taxon>Hypocreomycetidae</taxon>
        <taxon>Glomerellales</taxon>
        <taxon>Glomerellaceae</taxon>
        <taxon>Colletotrichum</taxon>
        <taxon>Colletotrichum destructivum species complex</taxon>
    </lineage>
</organism>
<dbReference type="InterPro" id="IPR000836">
    <property type="entry name" value="PRTase_dom"/>
</dbReference>
<keyword evidence="2" id="KW-0808">Transferase</keyword>
<dbReference type="Pfam" id="PF12710">
    <property type="entry name" value="HAD"/>
    <property type="match status" value="1"/>
</dbReference>
<dbReference type="Pfam" id="PF14681">
    <property type="entry name" value="UPRTase"/>
    <property type="match status" value="1"/>
</dbReference>
<dbReference type="OrthoDB" id="5416609at2759"/>
<dbReference type="PANTHER" id="PTHR43344:SF20">
    <property type="entry name" value="URACIL PHOSPHORIBOSYLTRANSFERASE"/>
    <property type="match status" value="1"/>
</dbReference>
<accession>A0A1B7YE78</accession>
<gene>
    <name evidence="2" type="ORF">CH63R_05810</name>
</gene>